<proteinExistence type="predicted"/>
<sequence>MDVFRRAHDHLTPKNNSGILPNVWRCRRLETLHLGFESSRQPLTGTPAVFLRILFGYIARALPLLRDFKLDILVDNTYGLRQTIDLGSGFCLLAKLKYLEQLDLGGREYSAEPYEVSWMSRAGSSSQEREARKRLVETWDDIIKLELLGYGANGDYHAFRDDIRKMSHVSAGMVEELNFNGCLLEVSRMVKTIDTDGFKCWPRLQRRPILYKRS</sequence>
<name>A0ABQ7K879_9FUNG</name>
<dbReference type="Proteomes" id="UP001194696">
    <property type="component" value="Unassembled WGS sequence"/>
</dbReference>
<protein>
    <submittedName>
        <fullName evidence="1">Uncharacterized protein</fullName>
    </submittedName>
</protein>
<evidence type="ECO:0000313" key="1">
    <source>
        <dbReference type="EMBL" id="KAG0293785.1"/>
    </source>
</evidence>
<evidence type="ECO:0000313" key="2">
    <source>
        <dbReference type="Proteomes" id="UP001194696"/>
    </source>
</evidence>
<organism evidence="1 2">
    <name type="scientific">Linnemannia gamsii</name>
    <dbReference type="NCBI Taxonomy" id="64522"/>
    <lineage>
        <taxon>Eukaryota</taxon>
        <taxon>Fungi</taxon>
        <taxon>Fungi incertae sedis</taxon>
        <taxon>Mucoromycota</taxon>
        <taxon>Mortierellomycotina</taxon>
        <taxon>Mortierellomycetes</taxon>
        <taxon>Mortierellales</taxon>
        <taxon>Mortierellaceae</taxon>
        <taxon>Linnemannia</taxon>
    </lineage>
</organism>
<reference evidence="1 2" key="1">
    <citation type="journal article" date="2020" name="Fungal Divers.">
        <title>Resolving the Mortierellaceae phylogeny through synthesis of multi-gene phylogenetics and phylogenomics.</title>
        <authorList>
            <person name="Vandepol N."/>
            <person name="Liber J."/>
            <person name="Desiro A."/>
            <person name="Na H."/>
            <person name="Kennedy M."/>
            <person name="Barry K."/>
            <person name="Grigoriev I.V."/>
            <person name="Miller A.N."/>
            <person name="O'Donnell K."/>
            <person name="Stajich J.E."/>
            <person name="Bonito G."/>
        </authorList>
    </citation>
    <scope>NUCLEOTIDE SEQUENCE [LARGE SCALE GENOMIC DNA]</scope>
    <source>
        <strain evidence="1 2">AD045</strain>
    </source>
</reference>
<keyword evidence="2" id="KW-1185">Reference proteome</keyword>
<comment type="caution">
    <text evidence="1">The sequence shown here is derived from an EMBL/GenBank/DDBJ whole genome shotgun (WGS) entry which is preliminary data.</text>
</comment>
<dbReference type="EMBL" id="JAAAIM010000143">
    <property type="protein sequence ID" value="KAG0293785.1"/>
    <property type="molecule type" value="Genomic_DNA"/>
</dbReference>
<accession>A0ABQ7K879</accession>
<gene>
    <name evidence="1" type="ORF">BGZ96_002303</name>
</gene>